<name>A0ABN1A0A7_9ACTN</name>
<reference evidence="2 3" key="1">
    <citation type="journal article" date="2019" name="Int. J. Syst. Evol. Microbiol.">
        <title>The Global Catalogue of Microorganisms (GCM) 10K type strain sequencing project: providing services to taxonomists for standard genome sequencing and annotation.</title>
        <authorList>
            <consortium name="The Broad Institute Genomics Platform"/>
            <consortium name="The Broad Institute Genome Sequencing Center for Infectious Disease"/>
            <person name="Wu L."/>
            <person name="Ma J."/>
        </authorList>
    </citation>
    <scope>NUCLEOTIDE SEQUENCE [LARGE SCALE GENOMIC DNA]</scope>
    <source>
        <strain evidence="2 3">JCM 10649</strain>
    </source>
</reference>
<dbReference type="Proteomes" id="UP001499895">
    <property type="component" value="Unassembled WGS sequence"/>
</dbReference>
<feature type="compositionally biased region" description="Basic and acidic residues" evidence="1">
    <location>
        <begin position="56"/>
        <end position="76"/>
    </location>
</feature>
<gene>
    <name evidence="2" type="ORF">GCM10009544_28520</name>
</gene>
<dbReference type="EMBL" id="BAAAHB010000026">
    <property type="protein sequence ID" value="GAA0464457.1"/>
    <property type="molecule type" value="Genomic_DNA"/>
</dbReference>
<accession>A0ABN1A0A7</accession>
<evidence type="ECO:0000313" key="2">
    <source>
        <dbReference type="EMBL" id="GAA0464457.1"/>
    </source>
</evidence>
<evidence type="ECO:0000313" key="3">
    <source>
        <dbReference type="Proteomes" id="UP001499895"/>
    </source>
</evidence>
<proteinExistence type="predicted"/>
<feature type="region of interest" description="Disordered" evidence="1">
    <location>
        <begin position="46"/>
        <end position="126"/>
    </location>
</feature>
<protein>
    <submittedName>
        <fullName evidence="2">Uncharacterized protein</fullName>
    </submittedName>
</protein>
<comment type="caution">
    <text evidence="2">The sequence shown here is derived from an EMBL/GenBank/DDBJ whole genome shotgun (WGS) entry which is preliminary data.</text>
</comment>
<evidence type="ECO:0000256" key="1">
    <source>
        <dbReference type="SAM" id="MobiDB-lite"/>
    </source>
</evidence>
<feature type="compositionally biased region" description="Basic and acidic residues" evidence="1">
    <location>
        <begin position="109"/>
        <end position="126"/>
    </location>
</feature>
<keyword evidence="3" id="KW-1185">Reference proteome</keyword>
<sequence>MIEAYVVTPRFSRTGTFRSPRLRTASAQEDTQQRCQFLQDAGNGCWIGAAQGGAGDHGDRANDREDYERSSNDQRRGHGPSPGSDVGKMPARAGGRPKGRFAPARQRHRDFVSAHGEEDPRSPLRI</sequence>
<organism evidence="2 3">
    <name type="scientific">Streptomyces stramineus</name>
    <dbReference type="NCBI Taxonomy" id="173861"/>
    <lineage>
        <taxon>Bacteria</taxon>
        <taxon>Bacillati</taxon>
        <taxon>Actinomycetota</taxon>
        <taxon>Actinomycetes</taxon>
        <taxon>Kitasatosporales</taxon>
        <taxon>Streptomycetaceae</taxon>
        <taxon>Streptomyces</taxon>
    </lineage>
</organism>